<sequence>MTGGLYGGGNDFGGGPLVSQGQGDIFLVKLDGDGQHVWSRGFGDPKHQAPAAVAAAATAVVAISGEPSGAVDFGDGLHMVAGNFPQAFVAVFGP</sequence>
<evidence type="ECO:0000313" key="1">
    <source>
        <dbReference type="EMBL" id="MBZ5709982.1"/>
    </source>
</evidence>
<name>A0ABS7TPC1_9BACT</name>
<dbReference type="Proteomes" id="UP001139031">
    <property type="component" value="Unassembled WGS sequence"/>
</dbReference>
<dbReference type="RefSeq" id="WP_224191754.1">
    <property type="nucleotide sequence ID" value="NZ_JAIRAU010000011.1"/>
</dbReference>
<comment type="caution">
    <text evidence="1">The sequence shown here is derived from an EMBL/GenBank/DDBJ whole genome shotgun (WGS) entry which is preliminary data.</text>
</comment>
<gene>
    <name evidence="1" type="ORF">K7C98_12025</name>
</gene>
<dbReference type="EMBL" id="JAIRAU010000011">
    <property type="protein sequence ID" value="MBZ5709982.1"/>
    <property type="molecule type" value="Genomic_DNA"/>
</dbReference>
<keyword evidence="2" id="KW-1185">Reference proteome</keyword>
<accession>A0ABS7TPC1</accession>
<organism evidence="1 2">
    <name type="scientific">Nannocystis pusilla</name>
    <dbReference type="NCBI Taxonomy" id="889268"/>
    <lineage>
        <taxon>Bacteria</taxon>
        <taxon>Pseudomonadati</taxon>
        <taxon>Myxococcota</taxon>
        <taxon>Polyangia</taxon>
        <taxon>Nannocystales</taxon>
        <taxon>Nannocystaceae</taxon>
        <taxon>Nannocystis</taxon>
    </lineage>
</organism>
<reference evidence="1" key="1">
    <citation type="submission" date="2021-08" db="EMBL/GenBank/DDBJ databases">
        <authorList>
            <person name="Stevens D.C."/>
        </authorList>
    </citation>
    <scope>NUCLEOTIDE SEQUENCE</scope>
    <source>
        <strain evidence="1">DSM 53165</strain>
    </source>
</reference>
<proteinExistence type="predicted"/>
<protein>
    <submittedName>
        <fullName evidence="1">Uncharacterized protein</fullName>
    </submittedName>
</protein>
<evidence type="ECO:0000313" key="2">
    <source>
        <dbReference type="Proteomes" id="UP001139031"/>
    </source>
</evidence>